<feature type="domain" description="Cation/H+ exchanger transmembrane" evidence="10">
    <location>
        <begin position="13"/>
        <end position="181"/>
    </location>
</feature>
<dbReference type="AlphaFoldDB" id="X0W7G7"/>
<dbReference type="InterPro" id="IPR006153">
    <property type="entry name" value="Cation/H_exchanger_TM"/>
</dbReference>
<evidence type="ECO:0000256" key="9">
    <source>
        <dbReference type="SAM" id="Phobius"/>
    </source>
</evidence>
<evidence type="ECO:0000256" key="2">
    <source>
        <dbReference type="ARBA" id="ARBA00022448"/>
    </source>
</evidence>
<feature type="transmembrane region" description="Helical" evidence="9">
    <location>
        <begin position="12"/>
        <end position="44"/>
    </location>
</feature>
<proteinExistence type="predicted"/>
<evidence type="ECO:0000256" key="8">
    <source>
        <dbReference type="SAM" id="MobiDB-lite"/>
    </source>
</evidence>
<evidence type="ECO:0000259" key="10">
    <source>
        <dbReference type="Pfam" id="PF00999"/>
    </source>
</evidence>
<feature type="transmembrane region" description="Helical" evidence="9">
    <location>
        <begin position="95"/>
        <end position="116"/>
    </location>
</feature>
<feature type="transmembrane region" description="Helical" evidence="9">
    <location>
        <begin position="161"/>
        <end position="183"/>
    </location>
</feature>
<feature type="non-terminal residue" evidence="11">
    <location>
        <position position="1"/>
    </location>
</feature>
<evidence type="ECO:0000256" key="3">
    <source>
        <dbReference type="ARBA" id="ARBA00022449"/>
    </source>
</evidence>
<dbReference type="GO" id="GO:1902600">
    <property type="term" value="P:proton transmembrane transport"/>
    <property type="evidence" value="ECO:0007669"/>
    <property type="project" value="InterPro"/>
</dbReference>
<evidence type="ECO:0000256" key="7">
    <source>
        <dbReference type="ARBA" id="ARBA00023136"/>
    </source>
</evidence>
<evidence type="ECO:0000256" key="1">
    <source>
        <dbReference type="ARBA" id="ARBA00004651"/>
    </source>
</evidence>
<keyword evidence="2" id="KW-0813">Transport</keyword>
<evidence type="ECO:0000256" key="5">
    <source>
        <dbReference type="ARBA" id="ARBA00022989"/>
    </source>
</evidence>
<feature type="compositionally biased region" description="Basic and acidic residues" evidence="8">
    <location>
        <begin position="210"/>
        <end position="220"/>
    </location>
</feature>
<comment type="subcellular location">
    <subcellularLocation>
        <location evidence="1">Cell membrane</location>
        <topology evidence="1">Multi-pass membrane protein</topology>
    </subcellularLocation>
</comment>
<feature type="region of interest" description="Disordered" evidence="8">
    <location>
        <begin position="210"/>
        <end position="241"/>
    </location>
</feature>
<dbReference type="GO" id="GO:0015297">
    <property type="term" value="F:antiporter activity"/>
    <property type="evidence" value="ECO:0007669"/>
    <property type="project" value="UniProtKB-KW"/>
</dbReference>
<keyword evidence="4 9" id="KW-0812">Transmembrane</keyword>
<keyword evidence="3" id="KW-0050">Antiport</keyword>
<sequence length="241" mass="26750">LDKYLEQFSKSYVTTIAFLLIVFGIVEFMNASGAIAALSFGIVLGNSRKILSVAGKEASSRIVISDDESFFYSQISFFLKVFLFVYMGILLNLSTYSFILMGLAISIALFLIRPLAVETVIRNAFNPKDKGIMQALIPKGVAAAVLATMPIAYKIPNANAFFNVIVSVIVFTILISTILVFLLEKGYIGSTSSYYAKLFKAIMPKNNKEIKQNKQEDKTQIKGKSKNQQELPVIKKQRSIK</sequence>
<feature type="transmembrane region" description="Helical" evidence="9">
    <location>
        <begin position="136"/>
        <end position="155"/>
    </location>
</feature>
<feature type="transmembrane region" description="Helical" evidence="9">
    <location>
        <begin position="70"/>
        <end position="89"/>
    </location>
</feature>
<evidence type="ECO:0000256" key="6">
    <source>
        <dbReference type="ARBA" id="ARBA00023065"/>
    </source>
</evidence>
<evidence type="ECO:0000256" key="4">
    <source>
        <dbReference type="ARBA" id="ARBA00022692"/>
    </source>
</evidence>
<evidence type="ECO:0000313" key="11">
    <source>
        <dbReference type="EMBL" id="GAG26505.1"/>
    </source>
</evidence>
<dbReference type="PANTHER" id="PTHR32507:SF0">
    <property type="entry name" value="NA(+)_H(+) ANTIPORTER 2-RELATED"/>
    <property type="match status" value="1"/>
</dbReference>
<reference evidence="11" key="1">
    <citation type="journal article" date="2014" name="Front. Microbiol.">
        <title>High frequency of phylogenetically diverse reductive dehalogenase-homologous genes in deep subseafloor sedimentary metagenomes.</title>
        <authorList>
            <person name="Kawai M."/>
            <person name="Futagami T."/>
            <person name="Toyoda A."/>
            <person name="Takaki Y."/>
            <person name="Nishi S."/>
            <person name="Hori S."/>
            <person name="Arai W."/>
            <person name="Tsubouchi T."/>
            <person name="Morono Y."/>
            <person name="Uchiyama I."/>
            <person name="Ito T."/>
            <person name="Fujiyama A."/>
            <person name="Inagaki F."/>
            <person name="Takami H."/>
        </authorList>
    </citation>
    <scope>NUCLEOTIDE SEQUENCE</scope>
    <source>
        <strain evidence="11">Expedition CK06-06</strain>
    </source>
</reference>
<dbReference type="PANTHER" id="PTHR32507">
    <property type="entry name" value="NA(+)/H(+) ANTIPORTER 1"/>
    <property type="match status" value="1"/>
</dbReference>
<gene>
    <name evidence="11" type="ORF">S01H1_50005</name>
</gene>
<protein>
    <recommendedName>
        <fullName evidence="10">Cation/H+ exchanger transmembrane domain-containing protein</fullName>
    </recommendedName>
</protein>
<dbReference type="EMBL" id="BARS01032200">
    <property type="protein sequence ID" value="GAG26505.1"/>
    <property type="molecule type" value="Genomic_DNA"/>
</dbReference>
<dbReference type="GO" id="GO:0005886">
    <property type="term" value="C:plasma membrane"/>
    <property type="evidence" value="ECO:0007669"/>
    <property type="project" value="UniProtKB-SubCell"/>
</dbReference>
<keyword evidence="6" id="KW-0406">Ion transport</keyword>
<name>X0W7G7_9ZZZZ</name>
<accession>X0W7G7</accession>
<comment type="caution">
    <text evidence="11">The sequence shown here is derived from an EMBL/GenBank/DDBJ whole genome shotgun (WGS) entry which is preliminary data.</text>
</comment>
<dbReference type="Pfam" id="PF00999">
    <property type="entry name" value="Na_H_Exchanger"/>
    <property type="match status" value="1"/>
</dbReference>
<organism evidence="11">
    <name type="scientific">marine sediment metagenome</name>
    <dbReference type="NCBI Taxonomy" id="412755"/>
    <lineage>
        <taxon>unclassified sequences</taxon>
        <taxon>metagenomes</taxon>
        <taxon>ecological metagenomes</taxon>
    </lineage>
</organism>
<keyword evidence="5 9" id="KW-1133">Transmembrane helix</keyword>
<keyword evidence="7 9" id="KW-0472">Membrane</keyword>